<dbReference type="OrthoDB" id="766930at2"/>
<protein>
    <submittedName>
        <fullName evidence="3">Autotransporter domain-containing protein</fullName>
    </submittedName>
</protein>
<evidence type="ECO:0000259" key="2">
    <source>
        <dbReference type="Pfam" id="PF03797"/>
    </source>
</evidence>
<dbReference type="Pfam" id="PF03797">
    <property type="entry name" value="Autotransporter"/>
    <property type="match status" value="1"/>
</dbReference>
<dbReference type="SUPFAM" id="SSF56925">
    <property type="entry name" value="OMPA-like"/>
    <property type="match status" value="1"/>
</dbReference>
<organism evidence="3 4">
    <name type="scientific">Pedobacter changchengzhani</name>
    <dbReference type="NCBI Taxonomy" id="2529274"/>
    <lineage>
        <taxon>Bacteria</taxon>
        <taxon>Pseudomonadati</taxon>
        <taxon>Bacteroidota</taxon>
        <taxon>Sphingobacteriia</taxon>
        <taxon>Sphingobacteriales</taxon>
        <taxon>Sphingobacteriaceae</taxon>
        <taxon>Pedobacter</taxon>
    </lineage>
</organism>
<accession>A0A4R5MHI5</accession>
<feature type="chain" id="PRO_5020208081" evidence="1">
    <location>
        <begin position="22"/>
        <end position="211"/>
    </location>
</feature>
<keyword evidence="1" id="KW-0732">Signal</keyword>
<dbReference type="Proteomes" id="UP000295668">
    <property type="component" value="Unassembled WGS sequence"/>
</dbReference>
<feature type="domain" description="Autotransporter" evidence="2">
    <location>
        <begin position="35"/>
        <end position="160"/>
    </location>
</feature>
<dbReference type="AlphaFoldDB" id="A0A4R5MHI5"/>
<gene>
    <name evidence="3" type="ORF">EZJ43_15730</name>
</gene>
<evidence type="ECO:0000256" key="1">
    <source>
        <dbReference type="SAM" id="SignalP"/>
    </source>
</evidence>
<feature type="signal peptide" evidence="1">
    <location>
        <begin position="1"/>
        <end position="21"/>
    </location>
</feature>
<comment type="caution">
    <text evidence="3">The sequence shown here is derived from an EMBL/GenBank/DDBJ whole genome shotgun (WGS) entry which is preliminary data.</text>
</comment>
<dbReference type="Gene3D" id="2.40.128.130">
    <property type="entry name" value="Autotransporter beta-domain"/>
    <property type="match status" value="1"/>
</dbReference>
<dbReference type="EMBL" id="SJCY01000014">
    <property type="protein sequence ID" value="TDG35017.1"/>
    <property type="molecule type" value="Genomic_DNA"/>
</dbReference>
<reference evidence="3 4" key="1">
    <citation type="submission" date="2019-02" db="EMBL/GenBank/DDBJ databases">
        <title>Pedobacter sp. nov., a novel speices isolated from soil of pinguins habitat in Antarcitica.</title>
        <authorList>
            <person name="He R.-H."/>
        </authorList>
    </citation>
    <scope>NUCLEOTIDE SEQUENCE [LARGE SCALE GENOMIC DNA]</scope>
    <source>
        <strain evidence="3 4">E01020</strain>
    </source>
</reference>
<evidence type="ECO:0000313" key="4">
    <source>
        <dbReference type="Proteomes" id="UP000295668"/>
    </source>
</evidence>
<proteinExistence type="predicted"/>
<name>A0A4R5MHI5_9SPHI</name>
<dbReference type="RefSeq" id="WP_133263674.1">
    <property type="nucleotide sequence ID" value="NZ_SJCY01000014.1"/>
</dbReference>
<evidence type="ECO:0000313" key="3">
    <source>
        <dbReference type="EMBL" id="TDG35017.1"/>
    </source>
</evidence>
<keyword evidence="4" id="KW-1185">Reference proteome</keyword>
<dbReference type="InterPro" id="IPR011250">
    <property type="entry name" value="OMP/PagP_B-barrel"/>
</dbReference>
<sequence length="211" mass="23167">MKKQFLFTAMAVACLSVSGLAQTKGTSALSFGINSNTTKTTYSSAEVKNTTNNFSLGYGYFVKDNAKVGVDLSYGHGKYENLNNPSNTLKSYGGNVSYQKYYPLYKTLYAYAGGKVGYFSTKEASSITNNNAEQKFNSNQYSLGANGGITWFVSKRFALETSLLSADIVYSSTKQENTPSMGANYSSEWTNFNFSSQGLINNLSFKIYILF</sequence>
<dbReference type="InterPro" id="IPR005546">
    <property type="entry name" value="Autotransporte_beta"/>
</dbReference>
<dbReference type="InterPro" id="IPR036709">
    <property type="entry name" value="Autotransporte_beta_dom_sf"/>
</dbReference>